<name>F2NJI2_DESAR</name>
<evidence type="ECO:0000259" key="1">
    <source>
        <dbReference type="PROSITE" id="PS51677"/>
    </source>
</evidence>
<dbReference type="RefSeq" id="WP_013706604.1">
    <property type="nucleotide sequence ID" value="NC_015388.1"/>
</dbReference>
<dbReference type="InterPro" id="IPR002509">
    <property type="entry name" value="NODB_dom"/>
</dbReference>
<dbReference type="InterPro" id="IPR011330">
    <property type="entry name" value="Glyco_hydro/deAcase_b/a-brl"/>
</dbReference>
<reference evidence="3" key="2">
    <citation type="submission" date="2011-03" db="EMBL/GenBank/DDBJ databases">
        <title>The complete genome of Desulfobacca acetoxidans DSM 11109.</title>
        <authorList>
            <consortium name="US DOE Joint Genome Institute (JGI-PGF)"/>
            <person name="Lucas S."/>
            <person name="Copeland A."/>
            <person name="Lapidus A."/>
            <person name="Bruce D."/>
            <person name="Goodwin L."/>
            <person name="Pitluck S."/>
            <person name="Peters L."/>
            <person name="Kyrpides N."/>
            <person name="Mavromatis K."/>
            <person name="Ivanova N."/>
            <person name="Ovchinnikova G."/>
            <person name="Teshima H."/>
            <person name="Detter J.C."/>
            <person name="Han C."/>
            <person name="Land M."/>
            <person name="Hauser L."/>
            <person name="Markowitz V."/>
            <person name="Cheng J.-F."/>
            <person name="Hugenholtz P."/>
            <person name="Woyke T."/>
            <person name="Wu D."/>
            <person name="Spring S."/>
            <person name="Schueler E."/>
            <person name="Brambilla E."/>
            <person name="Klenk H.-P."/>
            <person name="Eisen J.A."/>
        </authorList>
    </citation>
    <scope>NUCLEOTIDE SEQUENCE [LARGE SCALE GENOMIC DNA]</scope>
    <source>
        <strain evidence="3">ATCC 700848 / DSM 11109 / ASRB2</strain>
    </source>
</reference>
<accession>F2NJI2</accession>
<dbReference type="PANTHER" id="PTHR47561">
    <property type="entry name" value="POLYSACCHARIDE DEACETYLASE FAMILY PROTEIN (AFU_ORTHOLOGUE AFUA_6G05030)"/>
    <property type="match status" value="1"/>
</dbReference>
<organism evidence="2 3">
    <name type="scientific">Desulfobacca acetoxidans (strain ATCC 700848 / DSM 11109 / ASRB2)</name>
    <dbReference type="NCBI Taxonomy" id="880072"/>
    <lineage>
        <taxon>Bacteria</taxon>
        <taxon>Pseudomonadati</taxon>
        <taxon>Thermodesulfobacteriota</taxon>
        <taxon>Desulfobaccia</taxon>
        <taxon>Desulfobaccales</taxon>
        <taxon>Desulfobaccaceae</taxon>
        <taxon>Desulfobacca</taxon>
    </lineage>
</organism>
<protein>
    <submittedName>
        <fullName evidence="2">Polysaccharide deactylase family protein, PEP-CTERM locus subfamily</fullName>
    </submittedName>
</protein>
<dbReference type="Pfam" id="PF11959">
    <property type="entry name" value="DUF3473"/>
    <property type="match status" value="1"/>
</dbReference>
<dbReference type="KEGG" id="dao:Desac_1646"/>
<reference evidence="2 3" key="1">
    <citation type="journal article" date="2011" name="Stand. Genomic Sci.">
        <title>Complete genome sequence of the acetate-degrading sulfate reducer Desulfobacca acetoxidans type strain (ASRB2).</title>
        <authorList>
            <person name="Goker M."/>
            <person name="Teshima H."/>
            <person name="Lapidus A."/>
            <person name="Nolan M."/>
            <person name="Lucas S."/>
            <person name="Hammon N."/>
            <person name="Deshpande S."/>
            <person name="Cheng J.F."/>
            <person name="Tapia R."/>
            <person name="Han C."/>
            <person name="Goodwin L."/>
            <person name="Pitluck S."/>
            <person name="Huntemann M."/>
            <person name="Liolios K."/>
            <person name="Ivanova N."/>
            <person name="Pagani I."/>
            <person name="Mavromatis K."/>
            <person name="Ovchinikova G."/>
            <person name="Pati A."/>
            <person name="Chen A."/>
            <person name="Palaniappan K."/>
            <person name="Land M."/>
            <person name="Hauser L."/>
            <person name="Brambilla E.M."/>
            <person name="Rohde M."/>
            <person name="Spring S."/>
            <person name="Detter J.C."/>
            <person name="Woyke T."/>
            <person name="Bristow J."/>
            <person name="Eisen J.A."/>
            <person name="Markowitz V."/>
            <person name="Hugenholtz P."/>
            <person name="Kyrpides N.C."/>
            <person name="Klenk H.P."/>
        </authorList>
    </citation>
    <scope>NUCLEOTIDE SEQUENCE [LARGE SCALE GENOMIC DNA]</scope>
    <source>
        <strain evidence="3">ATCC 700848 / DSM 11109 / ASRB2</strain>
    </source>
</reference>
<dbReference type="NCBIfam" id="TIGR03006">
    <property type="entry name" value="pepcterm_polyde"/>
    <property type="match status" value="1"/>
</dbReference>
<dbReference type="PROSITE" id="PS51677">
    <property type="entry name" value="NODB"/>
    <property type="match status" value="1"/>
</dbReference>
<evidence type="ECO:0000313" key="2">
    <source>
        <dbReference type="EMBL" id="AEB09494.1"/>
    </source>
</evidence>
<sequence length="277" mass="31944">MNLLTIDVEDWFHTSALESYISREQWDAQESRIERNLIQLLDLLHQREIKATFFILGWVAARYPQLVMEIAAAGHEIASHGWRHQLIYHLDPTTFRDYTRRAKQLLEDITGQEVLGYRATSFSVVKKTLWALDIIKEAGFRYDSSIFPIRHHDLYGMADVPRFPFRHDNGLLEIPPSTVTVGGKNIPFGGGGYFRLYPYPLTKAMIKAVNRQGYPAVIYLHPWELDPECPRLKGLDRRTGFRQYVNLHKTAGRLERLLADFQFGTMAAYIADNFGTG</sequence>
<feature type="domain" description="NodB homology" evidence="1">
    <location>
        <begin position="19"/>
        <end position="277"/>
    </location>
</feature>
<dbReference type="eggNOG" id="COG0726">
    <property type="taxonomic scope" value="Bacteria"/>
</dbReference>
<dbReference type="InterPro" id="IPR045235">
    <property type="entry name" value="PuuE_HpPgdA-like"/>
</dbReference>
<dbReference type="PANTHER" id="PTHR47561:SF1">
    <property type="entry name" value="POLYSACCHARIDE DEACETYLASE FAMILY PROTEIN (AFU_ORTHOLOGUE AFUA_6G05030)"/>
    <property type="match status" value="1"/>
</dbReference>
<dbReference type="InterPro" id="IPR022560">
    <property type="entry name" value="DUF3473"/>
</dbReference>
<dbReference type="GO" id="GO:0016810">
    <property type="term" value="F:hydrolase activity, acting on carbon-nitrogen (but not peptide) bonds"/>
    <property type="evidence" value="ECO:0007669"/>
    <property type="project" value="InterPro"/>
</dbReference>
<dbReference type="OrthoDB" id="5352625at2"/>
<gene>
    <name evidence="2" type="ordered locus">Desac_1646</name>
</gene>
<dbReference type="Gene3D" id="3.20.20.370">
    <property type="entry name" value="Glycoside hydrolase/deacetylase"/>
    <property type="match status" value="1"/>
</dbReference>
<dbReference type="Proteomes" id="UP000000483">
    <property type="component" value="Chromosome"/>
</dbReference>
<dbReference type="HOGENOM" id="CLU_066872_0_0_7"/>
<dbReference type="AlphaFoldDB" id="F2NJI2"/>
<dbReference type="CDD" id="cd10941">
    <property type="entry name" value="CE4_PuuE_HpPgdA_like_2"/>
    <property type="match status" value="1"/>
</dbReference>
<dbReference type="Pfam" id="PF01522">
    <property type="entry name" value="Polysacc_deac_1"/>
    <property type="match status" value="1"/>
</dbReference>
<dbReference type="SUPFAM" id="SSF88713">
    <property type="entry name" value="Glycoside hydrolase/deacetylase"/>
    <property type="match status" value="1"/>
</dbReference>
<keyword evidence="3" id="KW-1185">Reference proteome</keyword>
<dbReference type="InterPro" id="IPR014344">
    <property type="entry name" value="XrtA_polysacc_deacetyl"/>
</dbReference>
<dbReference type="STRING" id="880072.Desac_1646"/>
<dbReference type="EMBL" id="CP002629">
    <property type="protein sequence ID" value="AEB09494.1"/>
    <property type="molecule type" value="Genomic_DNA"/>
</dbReference>
<proteinExistence type="predicted"/>
<evidence type="ECO:0000313" key="3">
    <source>
        <dbReference type="Proteomes" id="UP000000483"/>
    </source>
</evidence>
<dbReference type="GO" id="GO:0005975">
    <property type="term" value="P:carbohydrate metabolic process"/>
    <property type="evidence" value="ECO:0007669"/>
    <property type="project" value="InterPro"/>
</dbReference>